<keyword evidence="2" id="KW-1185">Reference proteome</keyword>
<dbReference type="RefSeq" id="XP_022104762.1">
    <property type="nucleotide sequence ID" value="XM_022249070.1"/>
</dbReference>
<feature type="domain" description="MAP kinase-activating death" evidence="1">
    <location>
        <begin position="104"/>
        <end position="194"/>
    </location>
</feature>
<evidence type="ECO:0000259" key="1">
    <source>
        <dbReference type="Pfam" id="PF25328"/>
    </source>
</evidence>
<dbReference type="PANTHER" id="PTHR13008">
    <property type="entry name" value="MAP-KINASE ACTIVATING DEATH DOMAIN PROTEIN MADD /DENN/AEX-3 C.ELEGANS"/>
    <property type="match status" value="1"/>
</dbReference>
<dbReference type="InterPro" id="IPR057469">
    <property type="entry name" value="PH_MADD"/>
</dbReference>
<sequence length="224" mass="25950">MRKHSFVVHAGTDTKGDVLFMEVCDDCVIIRSGSGAVCDRCWYERLINMTYCPKTKVLCLWRRLTNTTRLDKYYTKKCRELYFCIKESMEKAATRQKNGISGEPELGGEFPIQDVKSGQGGLLQVTMEGVGLKFSQSKELEWFIELKDIKEYKTKKDIFMLAEYDPKRKETVRHKFQSNMAHDIGYAMLCVFSYIAAARSADNHTRKELEARMAGRRRQFLHSP</sequence>
<dbReference type="GO" id="GO:0042981">
    <property type="term" value="P:regulation of apoptotic process"/>
    <property type="evidence" value="ECO:0007669"/>
    <property type="project" value="TreeGrafter"/>
</dbReference>
<gene>
    <name evidence="3" type="primary">LOC110986837</name>
</gene>
<dbReference type="Proteomes" id="UP000694845">
    <property type="component" value="Unplaced"/>
</dbReference>
<dbReference type="GeneID" id="110986837"/>
<name>A0A8B7ZIC2_ACAPL</name>
<dbReference type="OrthoDB" id="6282239at2759"/>
<reference evidence="3" key="1">
    <citation type="submission" date="2025-08" db="UniProtKB">
        <authorList>
            <consortium name="RefSeq"/>
        </authorList>
    </citation>
    <scope>IDENTIFICATION</scope>
</reference>
<accession>A0A8B7ZIC2</accession>
<dbReference type="KEGG" id="aplc:110986837"/>
<dbReference type="GO" id="GO:0005829">
    <property type="term" value="C:cytosol"/>
    <property type="evidence" value="ECO:0007669"/>
    <property type="project" value="TreeGrafter"/>
</dbReference>
<proteinExistence type="predicted"/>
<dbReference type="AlphaFoldDB" id="A0A8B7ZIC2"/>
<dbReference type="GO" id="GO:0032483">
    <property type="term" value="P:regulation of Rab protein signal transduction"/>
    <property type="evidence" value="ECO:0007669"/>
    <property type="project" value="TreeGrafter"/>
</dbReference>
<dbReference type="PANTHER" id="PTHR13008:SF7">
    <property type="entry name" value="MAP KINASE-ACTIVATING DEATH DOMAIN PROTEIN"/>
    <property type="match status" value="1"/>
</dbReference>
<protein>
    <submittedName>
        <fullName evidence="3">MAP kinase-activating death domain protein-like isoform X1</fullName>
    </submittedName>
</protein>
<evidence type="ECO:0000313" key="2">
    <source>
        <dbReference type="Proteomes" id="UP000694845"/>
    </source>
</evidence>
<evidence type="ECO:0000313" key="3">
    <source>
        <dbReference type="RefSeq" id="XP_022104762.1"/>
    </source>
</evidence>
<dbReference type="InterPro" id="IPR039980">
    <property type="entry name" value="MADD"/>
</dbReference>
<dbReference type="GO" id="GO:0005085">
    <property type="term" value="F:guanyl-nucleotide exchange factor activity"/>
    <property type="evidence" value="ECO:0007669"/>
    <property type="project" value="TreeGrafter"/>
</dbReference>
<dbReference type="Pfam" id="PF25328">
    <property type="entry name" value="PH_MADD"/>
    <property type="match status" value="1"/>
</dbReference>
<organism evidence="2 3">
    <name type="scientific">Acanthaster planci</name>
    <name type="common">Crown-of-thorns starfish</name>
    <dbReference type="NCBI Taxonomy" id="133434"/>
    <lineage>
        <taxon>Eukaryota</taxon>
        <taxon>Metazoa</taxon>
        <taxon>Echinodermata</taxon>
        <taxon>Eleutherozoa</taxon>
        <taxon>Asterozoa</taxon>
        <taxon>Asteroidea</taxon>
        <taxon>Valvatacea</taxon>
        <taxon>Valvatida</taxon>
        <taxon>Acanthasteridae</taxon>
        <taxon>Acanthaster</taxon>
    </lineage>
</organism>